<dbReference type="AlphaFoldDB" id="A0A1N6QBW9"/>
<feature type="transmembrane region" description="Helical" evidence="1">
    <location>
        <begin position="91"/>
        <end position="111"/>
    </location>
</feature>
<keyword evidence="1" id="KW-0472">Membrane</keyword>
<dbReference type="EMBL" id="FTMI01000002">
    <property type="protein sequence ID" value="SIQ14097.1"/>
    <property type="molecule type" value="Genomic_DNA"/>
</dbReference>
<organism evidence="2 3">
    <name type="scientific">Cellulosimicrobium aquatile</name>
    <dbReference type="NCBI Taxonomy" id="1612203"/>
    <lineage>
        <taxon>Bacteria</taxon>
        <taxon>Bacillati</taxon>
        <taxon>Actinomycetota</taxon>
        <taxon>Actinomycetes</taxon>
        <taxon>Micrococcales</taxon>
        <taxon>Promicromonosporaceae</taxon>
        <taxon>Cellulosimicrobium</taxon>
    </lineage>
</organism>
<keyword evidence="3" id="KW-1185">Reference proteome</keyword>
<protein>
    <submittedName>
        <fullName evidence="2">Uncharacterized protein</fullName>
    </submittedName>
</protein>
<feature type="transmembrane region" description="Helical" evidence="1">
    <location>
        <begin position="234"/>
        <end position="257"/>
    </location>
</feature>
<feature type="transmembrane region" description="Helical" evidence="1">
    <location>
        <begin position="277"/>
        <end position="299"/>
    </location>
</feature>
<feature type="transmembrane region" description="Helical" evidence="1">
    <location>
        <begin position="140"/>
        <end position="161"/>
    </location>
</feature>
<feature type="transmembrane region" description="Helical" evidence="1">
    <location>
        <begin position="181"/>
        <end position="203"/>
    </location>
</feature>
<gene>
    <name evidence="2" type="ORF">SAMN05518682_1465</name>
</gene>
<keyword evidence="1" id="KW-1133">Transmembrane helix</keyword>
<accession>A0A1N6QBW9</accession>
<feature type="transmembrane region" description="Helical" evidence="1">
    <location>
        <begin position="56"/>
        <end position="79"/>
    </location>
</feature>
<feature type="transmembrane region" description="Helical" evidence="1">
    <location>
        <begin position="12"/>
        <end position="35"/>
    </location>
</feature>
<evidence type="ECO:0000256" key="1">
    <source>
        <dbReference type="SAM" id="Phobius"/>
    </source>
</evidence>
<keyword evidence="1" id="KW-0812">Transmembrane</keyword>
<reference evidence="3" key="1">
    <citation type="submission" date="2017-01" db="EMBL/GenBank/DDBJ databases">
        <authorList>
            <person name="Varghese N."/>
            <person name="Submissions S."/>
        </authorList>
    </citation>
    <scope>NUCLEOTIDE SEQUENCE [LARGE SCALE GENOMIC DNA]</scope>
    <source>
        <strain evidence="3">3bp</strain>
    </source>
</reference>
<evidence type="ECO:0000313" key="3">
    <source>
        <dbReference type="Proteomes" id="UP000186235"/>
    </source>
</evidence>
<proteinExistence type="predicted"/>
<name>A0A1N6QBW9_9MICO</name>
<sequence>MGVVSWMLGNPLPLPVALGADLALLALVVAVGMVWSDGRRAVVTGSAGRRAVRHAALTSAGAGLVVAAGLLLPPAYLVLGVATLGARGTAVLPLVALLGALAVHAVGELTWPRPRHRQREARLAVRSVADVAPTVTRRLAWAWTALLVVASVAFGLVASGPRAVSRVVGPAEAHTVTPFPGWLWTGPVLVVAAVALVASEAVLRLVRSRPAVEDVGEEWDMWLRRRVARRVERATQLVLGLTLGGLVAFAGLSLRWLGLGNGDGALLGPGPSAGEIVAGNVLLALAAGLVLVVLLAAVWPARDPAPAAQAPIAPEAVAA</sequence>
<dbReference type="Proteomes" id="UP000186235">
    <property type="component" value="Unassembled WGS sequence"/>
</dbReference>
<evidence type="ECO:0000313" key="2">
    <source>
        <dbReference type="EMBL" id="SIQ14097.1"/>
    </source>
</evidence>